<feature type="transmembrane region" description="Helical" evidence="1">
    <location>
        <begin position="132"/>
        <end position="149"/>
    </location>
</feature>
<organism evidence="2 3">
    <name type="scientific">Devosia ginsengisoli</name>
    <dbReference type="NCBI Taxonomy" id="400770"/>
    <lineage>
        <taxon>Bacteria</taxon>
        <taxon>Pseudomonadati</taxon>
        <taxon>Pseudomonadota</taxon>
        <taxon>Alphaproteobacteria</taxon>
        <taxon>Hyphomicrobiales</taxon>
        <taxon>Devosiaceae</taxon>
        <taxon>Devosia</taxon>
    </lineage>
</organism>
<feature type="transmembrane region" description="Helical" evidence="1">
    <location>
        <begin position="200"/>
        <end position="219"/>
    </location>
</feature>
<evidence type="ECO:0008006" key="4">
    <source>
        <dbReference type="Google" id="ProtNLM"/>
    </source>
</evidence>
<name>A0A5B8LRZ5_9HYPH</name>
<dbReference type="Proteomes" id="UP000315364">
    <property type="component" value="Chromosome"/>
</dbReference>
<feature type="transmembrane region" description="Helical" evidence="1">
    <location>
        <begin position="155"/>
        <end position="188"/>
    </location>
</feature>
<keyword evidence="1" id="KW-0472">Membrane</keyword>
<dbReference type="AlphaFoldDB" id="A0A5B8LRZ5"/>
<proteinExistence type="predicted"/>
<dbReference type="KEGG" id="dea:FPZ08_07765"/>
<evidence type="ECO:0000313" key="2">
    <source>
        <dbReference type="EMBL" id="QDZ10659.1"/>
    </source>
</evidence>
<keyword evidence="1" id="KW-1133">Transmembrane helix</keyword>
<reference evidence="2 3" key="1">
    <citation type="submission" date="2019-07" db="EMBL/GenBank/DDBJ databases">
        <title>Full genome sequence of Devosia sp. Gsoil 520.</title>
        <authorList>
            <person name="Im W.-T."/>
        </authorList>
    </citation>
    <scope>NUCLEOTIDE SEQUENCE [LARGE SCALE GENOMIC DNA]</scope>
    <source>
        <strain evidence="2 3">Gsoil 520</strain>
    </source>
</reference>
<feature type="transmembrane region" description="Helical" evidence="1">
    <location>
        <begin position="78"/>
        <end position="98"/>
    </location>
</feature>
<keyword evidence="1" id="KW-0812">Transmembrane</keyword>
<accession>A0A5B8LRZ5</accession>
<dbReference type="OrthoDB" id="6196188at2"/>
<dbReference type="EMBL" id="CP042304">
    <property type="protein sequence ID" value="QDZ10659.1"/>
    <property type="molecule type" value="Genomic_DNA"/>
</dbReference>
<evidence type="ECO:0000256" key="1">
    <source>
        <dbReference type="SAM" id="Phobius"/>
    </source>
</evidence>
<protein>
    <recommendedName>
        <fullName evidence="4">Glycosyltransferase RgtA/B/C/D-like domain-containing protein</fullName>
    </recommendedName>
</protein>
<evidence type="ECO:0000313" key="3">
    <source>
        <dbReference type="Proteomes" id="UP000315364"/>
    </source>
</evidence>
<keyword evidence="3" id="KW-1185">Reference proteome</keyword>
<feature type="transmembrane region" description="Helical" evidence="1">
    <location>
        <begin position="239"/>
        <end position="264"/>
    </location>
</feature>
<dbReference type="RefSeq" id="WP_146289445.1">
    <property type="nucleotide sequence ID" value="NZ_CP042304.1"/>
</dbReference>
<feature type="transmembrane region" description="Helical" evidence="1">
    <location>
        <begin position="276"/>
        <end position="299"/>
    </location>
</feature>
<sequence>MPLALRLAVAAVILLAFAIQMVGGLNPDVSWLLTVGERMLAGQHLYIDIYELNPPMSALLYLPFVALAQAIGVPAEPIVVAAVLLLAVLALAIGTAILRRGGLVSNTGTWWLVASTALTTLPGQNFGEREHIAVILLLPLLAVSALRSTGRTPAFAHMAIAGLAAGLVMTIKPHFALPILLVALYSAFRARSWRAIFNPEHVLAGLVLIAYWLTVWVWFPSFFSTMLPLASTAYLADRASLVSLVFGLPLVPIWLLLAGLVLLYRREMVSGPNGQYVAAALGFFLAYLVQGKGFVYHLLPTQLLLGLVFAQCFVDRNAQGRGKAIPIVLAVCLLAAPGIHAIQGNSLRNEALEVLAPLGPGLKIANLTSQLEIASPLHRDLGGTLVNSGPCLWITLGAVRQRIATTDPAVVQEMAALETYERSRLRDDMLANPPDIILAGGDQFDWIGWASQDPQIAVMLSGYALLAQVGPETGPLQILRRKAP</sequence>
<gene>
    <name evidence="2" type="ORF">FPZ08_07765</name>
</gene>